<evidence type="ECO:0000313" key="2">
    <source>
        <dbReference type="Proteomes" id="UP000054843"/>
    </source>
</evidence>
<proteinExistence type="predicted"/>
<gene>
    <name evidence="1" type="ORF">T10_2889</name>
</gene>
<dbReference type="OrthoDB" id="10463281at2759"/>
<dbReference type="Proteomes" id="UP000054843">
    <property type="component" value="Unassembled WGS sequence"/>
</dbReference>
<comment type="caution">
    <text evidence="1">The sequence shown here is derived from an EMBL/GenBank/DDBJ whole genome shotgun (WGS) entry which is preliminary data.</text>
</comment>
<evidence type="ECO:0000313" key="1">
    <source>
        <dbReference type="EMBL" id="KRZ80354.1"/>
    </source>
</evidence>
<protein>
    <submittedName>
        <fullName evidence="1">Uncharacterized protein</fullName>
    </submittedName>
</protein>
<reference evidence="1 2" key="1">
    <citation type="submission" date="2015-01" db="EMBL/GenBank/DDBJ databases">
        <title>Evolution of Trichinella species and genotypes.</title>
        <authorList>
            <person name="Korhonen P.K."/>
            <person name="Edoardo P."/>
            <person name="Giuseppe L.R."/>
            <person name="Gasser R.B."/>
        </authorList>
    </citation>
    <scope>NUCLEOTIDE SEQUENCE [LARGE SCALE GENOMIC DNA]</scope>
    <source>
        <strain evidence="1">ISS1980</strain>
    </source>
</reference>
<keyword evidence="2" id="KW-1185">Reference proteome</keyword>
<dbReference type="EMBL" id="JYDO01000003">
    <property type="protein sequence ID" value="KRZ80354.1"/>
    <property type="molecule type" value="Genomic_DNA"/>
</dbReference>
<dbReference type="AlphaFoldDB" id="A0A0V1N8M9"/>
<organism evidence="1 2">
    <name type="scientific">Trichinella papuae</name>
    <dbReference type="NCBI Taxonomy" id="268474"/>
    <lineage>
        <taxon>Eukaryota</taxon>
        <taxon>Metazoa</taxon>
        <taxon>Ecdysozoa</taxon>
        <taxon>Nematoda</taxon>
        <taxon>Enoplea</taxon>
        <taxon>Dorylaimia</taxon>
        <taxon>Trichinellida</taxon>
        <taxon>Trichinellidae</taxon>
        <taxon>Trichinella</taxon>
    </lineage>
</organism>
<name>A0A0V1N8M9_9BILA</name>
<sequence>MIALKEIIYTLFNAAISQHSIRAMTFNQTKKSRGRRTMVYHEIHKGIAAVLRVSILLSPIYRKVCRTSRNPSSTYRKWKAMDLDGHIFALKAWLTMQPVLEHPGFKFQIFIDMAWMRCYHKIFPGNIRTSFGSLTWLRNFKQSGDEETPKRRCAIEGIMQTVWSKLLASCAAVEEKNKYQMCQPNFLWPAWTPSQLETEQAKHSDMSQIRQLVVKKTFPGRCLPGSSRTLQKRVLFGFTCKTEPDGTEKPLCMLYQYMMCNENLNPSKFREHF</sequence>
<accession>A0A0V1N8M9</accession>